<accession>A0A517L059</accession>
<reference evidence="1 2" key="1">
    <citation type="submission" date="2019-07" db="EMBL/GenBank/DDBJ databases">
        <title>Finished genome of Venturia effusa.</title>
        <authorList>
            <person name="Young C.A."/>
            <person name="Cox M.P."/>
            <person name="Ganley A.R.D."/>
            <person name="David W.J."/>
        </authorList>
    </citation>
    <scope>NUCLEOTIDE SEQUENCE [LARGE SCALE GENOMIC DNA]</scope>
    <source>
        <strain evidence="2">albino</strain>
    </source>
</reference>
<dbReference type="EMBL" id="CP042186">
    <property type="protein sequence ID" value="QDS69022.1"/>
    <property type="molecule type" value="Genomic_DNA"/>
</dbReference>
<organism evidence="1 2">
    <name type="scientific">Venturia effusa</name>
    <dbReference type="NCBI Taxonomy" id="50376"/>
    <lineage>
        <taxon>Eukaryota</taxon>
        <taxon>Fungi</taxon>
        <taxon>Dikarya</taxon>
        <taxon>Ascomycota</taxon>
        <taxon>Pezizomycotina</taxon>
        <taxon>Dothideomycetes</taxon>
        <taxon>Pleosporomycetidae</taxon>
        <taxon>Venturiales</taxon>
        <taxon>Venturiaceae</taxon>
        <taxon>Venturia</taxon>
    </lineage>
</organism>
<proteinExistence type="predicted"/>
<dbReference type="AlphaFoldDB" id="A0A517L059"/>
<evidence type="ECO:0000313" key="2">
    <source>
        <dbReference type="Proteomes" id="UP000316270"/>
    </source>
</evidence>
<name>A0A517L059_9PEZI</name>
<sequence length="132" mass="14960">MPYLHAMELAEPLNPYIFSLDLVLRSIYTILSFDTSNNNSNIHPPNQAVIRQRLQVDKQGLEILIDHLSVYNAPIIGIYAAYLFVNDLHVVRNALGILLLEGEGMGMPGFQFRMEDVVQNTKRKVGEMLGFE</sequence>
<dbReference type="Proteomes" id="UP000316270">
    <property type="component" value="Chromosome 2"/>
</dbReference>
<protein>
    <submittedName>
        <fullName evidence="1">Uncharacterized protein</fullName>
    </submittedName>
</protein>
<evidence type="ECO:0000313" key="1">
    <source>
        <dbReference type="EMBL" id="QDS69022.1"/>
    </source>
</evidence>
<dbReference type="OrthoDB" id="3923055at2759"/>
<keyword evidence="2" id="KW-1185">Reference proteome</keyword>
<gene>
    <name evidence="1" type="ORF">FKW77_009597</name>
</gene>